<gene>
    <name evidence="2" type="ORF">PYS65_14630</name>
</gene>
<keyword evidence="1" id="KW-0812">Transmembrane</keyword>
<keyword evidence="1" id="KW-0472">Membrane</keyword>
<feature type="transmembrane region" description="Helical" evidence="1">
    <location>
        <begin position="23"/>
        <end position="45"/>
    </location>
</feature>
<evidence type="ECO:0000256" key="1">
    <source>
        <dbReference type="SAM" id="Phobius"/>
    </source>
</evidence>
<evidence type="ECO:0000313" key="2">
    <source>
        <dbReference type="EMBL" id="WGD41297.1"/>
    </source>
</evidence>
<keyword evidence="3" id="KW-1185">Reference proteome</keyword>
<protein>
    <submittedName>
        <fullName evidence="2">Uncharacterized protein</fullName>
    </submittedName>
</protein>
<accession>A0ABY8JZ57</accession>
<organism evidence="2 3">
    <name type="scientific">Streptomyces cathayae</name>
    <dbReference type="NCBI Taxonomy" id="3031124"/>
    <lineage>
        <taxon>Bacteria</taxon>
        <taxon>Bacillati</taxon>
        <taxon>Actinomycetota</taxon>
        <taxon>Actinomycetes</taxon>
        <taxon>Kitasatosporales</taxon>
        <taxon>Streptomycetaceae</taxon>
        <taxon>Streptomyces</taxon>
    </lineage>
</organism>
<name>A0ABY8JZ57_9ACTN</name>
<keyword evidence="1" id="KW-1133">Transmembrane helix</keyword>
<sequence length="53" mass="5608">MAAVDRIPPGFPGVGGAGAELSVWGQVLLGAVAVLVVVFALVRIVRLLRQRRR</sequence>
<evidence type="ECO:0000313" key="3">
    <source>
        <dbReference type="Proteomes" id="UP001216440"/>
    </source>
</evidence>
<dbReference type="EMBL" id="CP121682">
    <property type="protein sequence ID" value="WGD41297.1"/>
    <property type="molecule type" value="Genomic_DNA"/>
</dbReference>
<dbReference type="Proteomes" id="UP001216440">
    <property type="component" value="Chromosome"/>
</dbReference>
<reference evidence="2 3" key="1">
    <citation type="submission" date="2023-03" db="EMBL/GenBank/DDBJ databases">
        <authorList>
            <person name="Mo P."/>
        </authorList>
    </citation>
    <scope>NUCLEOTIDE SEQUENCE [LARGE SCALE GENOMIC DNA]</scope>
    <source>
        <strain evidence="2 3">HUAS 5</strain>
    </source>
</reference>
<dbReference type="RefSeq" id="WP_279334411.1">
    <property type="nucleotide sequence ID" value="NZ_CP121682.1"/>
</dbReference>
<proteinExistence type="predicted"/>